<evidence type="ECO:0000256" key="5">
    <source>
        <dbReference type="ARBA" id="ARBA00022777"/>
    </source>
</evidence>
<evidence type="ECO:0000256" key="6">
    <source>
        <dbReference type="SAM" id="MobiDB-lite"/>
    </source>
</evidence>
<keyword evidence="7" id="KW-0812">Transmembrane</keyword>
<dbReference type="Proteomes" id="UP000000851">
    <property type="component" value="Chromosome"/>
</dbReference>
<dbReference type="PANTHER" id="PTHR45436:SF5">
    <property type="entry name" value="SENSOR HISTIDINE KINASE TRCS"/>
    <property type="match status" value="1"/>
</dbReference>
<dbReference type="PANTHER" id="PTHR45436">
    <property type="entry name" value="SENSOR HISTIDINE KINASE YKOH"/>
    <property type="match status" value="1"/>
</dbReference>
<feature type="transmembrane region" description="Helical" evidence="7">
    <location>
        <begin position="31"/>
        <end position="51"/>
    </location>
</feature>
<keyword evidence="7" id="KW-0472">Membrane</keyword>
<dbReference type="RefSeq" id="WP_012785280.1">
    <property type="nucleotide sequence ID" value="NC_013131.1"/>
</dbReference>
<name>C7Q4C6_CATAD</name>
<keyword evidence="7" id="KW-1133">Transmembrane helix</keyword>
<dbReference type="EMBL" id="CP001700">
    <property type="protein sequence ID" value="ACU69986.1"/>
    <property type="molecule type" value="Genomic_DNA"/>
</dbReference>
<dbReference type="InterPro" id="IPR050428">
    <property type="entry name" value="TCS_sensor_his_kinase"/>
</dbReference>
<evidence type="ECO:0000313" key="10">
    <source>
        <dbReference type="Proteomes" id="UP000000851"/>
    </source>
</evidence>
<evidence type="ECO:0000256" key="3">
    <source>
        <dbReference type="ARBA" id="ARBA00022553"/>
    </source>
</evidence>
<evidence type="ECO:0000259" key="8">
    <source>
        <dbReference type="Pfam" id="PF02518"/>
    </source>
</evidence>
<dbReference type="EC" id="2.7.13.3" evidence="2"/>
<dbReference type="GO" id="GO:0005886">
    <property type="term" value="C:plasma membrane"/>
    <property type="evidence" value="ECO:0007669"/>
    <property type="project" value="TreeGrafter"/>
</dbReference>
<dbReference type="InterPro" id="IPR036890">
    <property type="entry name" value="HATPase_C_sf"/>
</dbReference>
<keyword evidence="9" id="KW-0547">Nucleotide-binding</keyword>
<dbReference type="InterPro" id="IPR003594">
    <property type="entry name" value="HATPase_dom"/>
</dbReference>
<gene>
    <name evidence="9" type="ordered locus">Caci_1060</name>
</gene>
<dbReference type="HOGENOM" id="CLU_017312_2_0_11"/>
<dbReference type="GO" id="GO:0005524">
    <property type="term" value="F:ATP binding"/>
    <property type="evidence" value="ECO:0007669"/>
    <property type="project" value="UniProtKB-KW"/>
</dbReference>
<keyword evidence="10" id="KW-1185">Reference proteome</keyword>
<dbReference type="GO" id="GO:0000160">
    <property type="term" value="P:phosphorelay signal transduction system"/>
    <property type="evidence" value="ECO:0007669"/>
    <property type="project" value="TreeGrafter"/>
</dbReference>
<evidence type="ECO:0000256" key="2">
    <source>
        <dbReference type="ARBA" id="ARBA00012438"/>
    </source>
</evidence>
<dbReference type="GO" id="GO:0004673">
    <property type="term" value="F:protein histidine kinase activity"/>
    <property type="evidence" value="ECO:0007669"/>
    <property type="project" value="UniProtKB-EC"/>
</dbReference>
<feature type="region of interest" description="Disordered" evidence="6">
    <location>
        <begin position="398"/>
        <end position="484"/>
    </location>
</feature>
<evidence type="ECO:0000313" key="9">
    <source>
        <dbReference type="EMBL" id="ACU69986.1"/>
    </source>
</evidence>
<evidence type="ECO:0000256" key="1">
    <source>
        <dbReference type="ARBA" id="ARBA00000085"/>
    </source>
</evidence>
<evidence type="ECO:0000256" key="4">
    <source>
        <dbReference type="ARBA" id="ARBA00022679"/>
    </source>
</evidence>
<comment type="catalytic activity">
    <reaction evidence="1">
        <text>ATP + protein L-histidine = ADP + protein N-phospho-L-histidine.</text>
        <dbReference type="EC" id="2.7.13.3"/>
    </reaction>
</comment>
<dbReference type="Gene3D" id="3.30.565.10">
    <property type="entry name" value="Histidine kinase-like ATPase, C-terminal domain"/>
    <property type="match status" value="1"/>
</dbReference>
<keyword evidence="4" id="KW-0808">Transferase</keyword>
<dbReference type="eggNOG" id="COG4251">
    <property type="taxonomic scope" value="Bacteria"/>
</dbReference>
<keyword evidence="9" id="KW-0067">ATP-binding</keyword>
<protein>
    <recommendedName>
        <fullName evidence="2">histidine kinase</fullName>
        <ecNumber evidence="2">2.7.13.3</ecNumber>
    </recommendedName>
</protein>
<proteinExistence type="predicted"/>
<evidence type="ECO:0000256" key="7">
    <source>
        <dbReference type="SAM" id="Phobius"/>
    </source>
</evidence>
<reference evidence="9 10" key="1">
    <citation type="journal article" date="2009" name="Stand. Genomic Sci.">
        <title>Complete genome sequence of Catenulispora acidiphila type strain (ID 139908).</title>
        <authorList>
            <person name="Copeland A."/>
            <person name="Lapidus A."/>
            <person name="Glavina Del Rio T."/>
            <person name="Nolan M."/>
            <person name="Lucas S."/>
            <person name="Chen F."/>
            <person name="Tice H."/>
            <person name="Cheng J.F."/>
            <person name="Bruce D."/>
            <person name="Goodwin L."/>
            <person name="Pitluck S."/>
            <person name="Mikhailova N."/>
            <person name="Pati A."/>
            <person name="Ivanova N."/>
            <person name="Mavromatis K."/>
            <person name="Chen A."/>
            <person name="Palaniappan K."/>
            <person name="Chain P."/>
            <person name="Land M."/>
            <person name="Hauser L."/>
            <person name="Chang Y.J."/>
            <person name="Jeffries C.D."/>
            <person name="Chertkov O."/>
            <person name="Brettin T."/>
            <person name="Detter J.C."/>
            <person name="Han C."/>
            <person name="Ali Z."/>
            <person name="Tindall B.J."/>
            <person name="Goker M."/>
            <person name="Bristow J."/>
            <person name="Eisen J.A."/>
            <person name="Markowitz V."/>
            <person name="Hugenholtz P."/>
            <person name="Kyrpides N.C."/>
            <person name="Klenk H.P."/>
        </authorList>
    </citation>
    <scope>NUCLEOTIDE SEQUENCE [LARGE SCALE GENOMIC DNA]</scope>
    <source>
        <strain evidence="10">DSM 44928 / JCM 14897 / NBRC 102108 / NRRL B-24433 / ID139908</strain>
    </source>
</reference>
<dbReference type="KEGG" id="cai:Caci_1060"/>
<dbReference type="InParanoid" id="C7Q4C6"/>
<keyword evidence="3" id="KW-0597">Phosphoprotein</keyword>
<dbReference type="STRING" id="479433.Caci_1060"/>
<dbReference type="AlphaFoldDB" id="C7Q4C6"/>
<dbReference type="Pfam" id="PF02518">
    <property type="entry name" value="HATPase_c"/>
    <property type="match status" value="1"/>
</dbReference>
<organism evidence="9 10">
    <name type="scientific">Catenulispora acidiphila (strain DSM 44928 / JCM 14897 / NBRC 102108 / NRRL B-24433 / ID139908)</name>
    <dbReference type="NCBI Taxonomy" id="479433"/>
    <lineage>
        <taxon>Bacteria</taxon>
        <taxon>Bacillati</taxon>
        <taxon>Actinomycetota</taxon>
        <taxon>Actinomycetes</taxon>
        <taxon>Catenulisporales</taxon>
        <taxon>Catenulisporaceae</taxon>
        <taxon>Catenulispora</taxon>
    </lineage>
</organism>
<accession>C7Q4C6</accession>
<keyword evidence="5" id="KW-0418">Kinase</keyword>
<feature type="domain" description="Histidine kinase/HSP90-like ATPase" evidence="8">
    <location>
        <begin position="247"/>
        <end position="353"/>
    </location>
</feature>
<sequence precursor="true">MAVGLALAVGGGCGAAVMWAMRGVGSAHPEIEIAVVAAFGLIALVLAFLMMNPAHDGHRTPRHREREMEALRARLEAAWTAHLGQLLVAAAERLARDRPEIEVQAVESGLATGGIAGIEAAITALVAPAAYPSSPEASQIQADASMTIARRVLALIVRVLRQLDALERETEDPAALKSLFVIDEQVTRIRRAVETLAVFGGVAPRTATRPVAVNTVLRQAVAEIEDYRRVQILPPALGRVHGVAAADIIHLIAELVENAAKFSRPGTEVTVRVQEVSAGIAIDIDDRGLGMDRQECERVCALLAGLDPEQAAQRLRDGQLGYLASARFAARHGIAVRVSSNVVGGLHALVLLPHAVLEAGPVVAEPVVEVPREYRTPVAVIPEARSAVLTPAAHRAVAQNGSAQPARTIIPGGRPPLPRREGSYLLPQPATPETASPESARGDSGEAAFTPGLLAGYRNGYQSGVDTWTGEDGTNEYEPPREDR</sequence>
<dbReference type="SUPFAM" id="SSF55874">
    <property type="entry name" value="ATPase domain of HSP90 chaperone/DNA topoisomerase II/histidine kinase"/>
    <property type="match status" value="1"/>
</dbReference>